<dbReference type="RefSeq" id="XP_031565259.1">
    <property type="nucleotide sequence ID" value="XM_031709399.1"/>
</dbReference>
<dbReference type="CDD" id="cd17352">
    <property type="entry name" value="MFS_MCT_SLC16"/>
    <property type="match status" value="1"/>
</dbReference>
<dbReference type="Gene3D" id="1.20.1250.20">
    <property type="entry name" value="MFS general substrate transporter like domains"/>
    <property type="match status" value="2"/>
</dbReference>
<evidence type="ECO:0000313" key="4">
    <source>
        <dbReference type="Proteomes" id="UP000515163"/>
    </source>
</evidence>
<gene>
    <name evidence="5" type="primary">LOC116300520</name>
</gene>
<feature type="transmembrane region" description="Helical" evidence="2">
    <location>
        <begin position="12"/>
        <end position="33"/>
    </location>
</feature>
<organism evidence="4 5">
    <name type="scientific">Actinia tenebrosa</name>
    <name type="common">Australian red waratah sea anemone</name>
    <dbReference type="NCBI Taxonomy" id="6105"/>
    <lineage>
        <taxon>Eukaryota</taxon>
        <taxon>Metazoa</taxon>
        <taxon>Cnidaria</taxon>
        <taxon>Anthozoa</taxon>
        <taxon>Hexacorallia</taxon>
        <taxon>Actiniaria</taxon>
        <taxon>Actiniidae</taxon>
        <taxon>Actinia</taxon>
    </lineage>
</organism>
<dbReference type="Pfam" id="PF07690">
    <property type="entry name" value="MFS_1"/>
    <property type="match status" value="1"/>
</dbReference>
<reference evidence="5" key="1">
    <citation type="submission" date="2025-08" db="UniProtKB">
        <authorList>
            <consortium name="RefSeq"/>
        </authorList>
    </citation>
    <scope>IDENTIFICATION</scope>
    <source>
        <tissue evidence="5">Tentacle</tissue>
    </source>
</reference>
<dbReference type="InterPro" id="IPR020846">
    <property type="entry name" value="MFS_dom"/>
</dbReference>
<comment type="subcellular location">
    <subcellularLocation>
        <location evidence="1">Membrane</location>
        <topology evidence="1">Multi-pass membrane protein</topology>
    </subcellularLocation>
</comment>
<keyword evidence="2" id="KW-0472">Membrane</keyword>
<protein>
    <submittedName>
        <fullName evidence="5">Monocarboxylate transporter 12-like isoform X1</fullName>
    </submittedName>
</protein>
<feature type="transmembrane region" description="Helical" evidence="2">
    <location>
        <begin position="377"/>
        <end position="401"/>
    </location>
</feature>
<dbReference type="InParanoid" id="A0A6P8I9J1"/>
<name>A0A6P8I9J1_ACTTE</name>
<feature type="transmembrane region" description="Helical" evidence="2">
    <location>
        <begin position="85"/>
        <end position="106"/>
    </location>
</feature>
<dbReference type="SUPFAM" id="SSF103473">
    <property type="entry name" value="MFS general substrate transporter"/>
    <property type="match status" value="1"/>
</dbReference>
<dbReference type="AlphaFoldDB" id="A0A6P8I9J1"/>
<accession>A0A6P8I9J1</accession>
<proteinExistence type="predicted"/>
<dbReference type="KEGG" id="aten:116300520"/>
<feature type="domain" description="Major facilitator superfamily (MFS) profile" evidence="3">
    <location>
        <begin position="12"/>
        <end position="403"/>
    </location>
</feature>
<feature type="transmembrane region" description="Helical" evidence="2">
    <location>
        <begin position="136"/>
        <end position="158"/>
    </location>
</feature>
<evidence type="ECO:0000259" key="3">
    <source>
        <dbReference type="PROSITE" id="PS50850"/>
    </source>
</evidence>
<dbReference type="InterPro" id="IPR036259">
    <property type="entry name" value="MFS_trans_sf"/>
</dbReference>
<evidence type="ECO:0000256" key="1">
    <source>
        <dbReference type="ARBA" id="ARBA00004141"/>
    </source>
</evidence>
<keyword evidence="4" id="KW-1185">Reference proteome</keyword>
<dbReference type="GO" id="GO:0016020">
    <property type="term" value="C:membrane"/>
    <property type="evidence" value="ECO:0007669"/>
    <property type="project" value="UniProtKB-SubCell"/>
</dbReference>
<keyword evidence="2" id="KW-0812">Transmembrane</keyword>
<feature type="transmembrane region" description="Helical" evidence="2">
    <location>
        <begin position="286"/>
        <end position="304"/>
    </location>
</feature>
<dbReference type="InterPro" id="IPR011701">
    <property type="entry name" value="MFS"/>
</dbReference>
<feature type="transmembrane region" description="Helical" evidence="2">
    <location>
        <begin position="310"/>
        <end position="327"/>
    </location>
</feature>
<dbReference type="PROSITE" id="PS50850">
    <property type="entry name" value="MFS"/>
    <property type="match status" value="1"/>
</dbReference>
<dbReference type="OrthoDB" id="5965928at2759"/>
<sequence length="428" mass="46452">MANHRPRDGVYAWFVCISAVFYRVLTFGCTQGFGLILPTLLDEFQEGKAKTAWVGSLALAVPMTFSPIAARLIQRFGARSVGIAGCLFAAIGLALSAFATSIYFLFGTFSLMYGLGVSCSYTACYDIVPTYFKKRLGLAIGVMSSGTGATVLIMSPINEILITNVGWRKAFYAFAGFQLLSGVCCLTFSPDVEQDEATTQEQQQSIAVVLGQTTSLRKNISFVINCVYSFCFQVGNTIPLIHLGRYALESGLSSTQTANLYVGFGVATMVGRIVSGKICESRSFHTSYICCSLAGVVAGVSNIVCPFIHGFIALTVYFCINGLADGFQVSSKSVLLMESCNARERTTAYGYLFFITSFGYLMGPPFGGLIADQVGSYIPVFYASGSIVLFSGFLILAVRCFRRKHKENLRTEVKVLLEYCVEEKVTVV</sequence>
<dbReference type="PANTHER" id="PTHR11360:SF251">
    <property type="entry name" value="MAJOR FACILITATOR SUPERFAMILY (MFS) PROFILE DOMAIN-CONTAINING PROTEIN"/>
    <property type="match status" value="1"/>
</dbReference>
<dbReference type="GeneID" id="116300520"/>
<evidence type="ECO:0000313" key="5">
    <source>
        <dbReference type="RefSeq" id="XP_031565259.1"/>
    </source>
</evidence>
<dbReference type="Proteomes" id="UP000515163">
    <property type="component" value="Unplaced"/>
</dbReference>
<dbReference type="PANTHER" id="PTHR11360">
    <property type="entry name" value="MONOCARBOXYLATE TRANSPORTER"/>
    <property type="match status" value="1"/>
</dbReference>
<evidence type="ECO:0000256" key="2">
    <source>
        <dbReference type="SAM" id="Phobius"/>
    </source>
</evidence>
<dbReference type="InterPro" id="IPR050327">
    <property type="entry name" value="Proton-linked_MCT"/>
</dbReference>
<dbReference type="GO" id="GO:0022857">
    <property type="term" value="F:transmembrane transporter activity"/>
    <property type="evidence" value="ECO:0007669"/>
    <property type="project" value="InterPro"/>
</dbReference>
<feature type="transmembrane region" description="Helical" evidence="2">
    <location>
        <begin position="53"/>
        <end position="73"/>
    </location>
</feature>
<feature type="transmembrane region" description="Helical" evidence="2">
    <location>
        <begin position="348"/>
        <end position="371"/>
    </location>
</feature>
<keyword evidence="2" id="KW-1133">Transmembrane helix</keyword>
<feature type="transmembrane region" description="Helical" evidence="2">
    <location>
        <begin position="258"/>
        <end position="274"/>
    </location>
</feature>